<accession>A0A484I5P5</accession>
<organism evidence="3 4">
    <name type="scientific">Candidatus Nitrosocosmicus franklandianus</name>
    <dbReference type="NCBI Taxonomy" id="1798806"/>
    <lineage>
        <taxon>Archaea</taxon>
        <taxon>Nitrososphaerota</taxon>
        <taxon>Nitrososphaeria</taxon>
        <taxon>Nitrososphaerales</taxon>
        <taxon>Nitrososphaeraceae</taxon>
        <taxon>Candidatus Nitrosocosmicus</taxon>
    </lineage>
</organism>
<keyword evidence="2" id="KW-1133">Transmembrane helix</keyword>
<feature type="region of interest" description="Disordered" evidence="1">
    <location>
        <begin position="67"/>
        <end position="125"/>
    </location>
</feature>
<keyword evidence="2" id="KW-0812">Transmembrane</keyword>
<dbReference type="GeneID" id="39420182"/>
<name>A0A484I5P5_9ARCH</name>
<dbReference type="OrthoDB" id="11752at2157"/>
<protein>
    <submittedName>
        <fullName evidence="3">Uncharacterized protein</fullName>
    </submittedName>
</protein>
<proteinExistence type="predicted"/>
<evidence type="ECO:0000256" key="1">
    <source>
        <dbReference type="SAM" id="MobiDB-lite"/>
    </source>
</evidence>
<dbReference type="Proteomes" id="UP000294299">
    <property type="component" value="Chromosome NFRAN"/>
</dbReference>
<dbReference type="KEGG" id="nfn:NFRAN_0686"/>
<sequence>MIFEANFLIFIRSYSREGQKVANAVPIFTIFVLFFILVMGSGASNWNVYGQSNETEIQDENLIQDMQGALPEDPGENIGEESLSKSDSTGNDSNLTENSVVEDQSNPANESPRSQPDGDCLFDPSLPKCAPDENGNCPEGFGMNEDERCFPHHERCPLGYHSHEDDESGKCIPDSVPCDPGYIMNPDFPSCEYKEFVCQKHPDLKECKEENNTSINAYNSGYSHGCSDAKISDPSNRYINQPDKGPSYHTPDFMKGYNNGFESCSGKSNQPNSSGTFKVIVQVTNQLSEDTYGGIAINVSNFPDNIFKTAYGLYFPAGQTISYTFTFKSSDVPVGTEFEVNLDYGDDYNQYIFGINTPAKKPEIVQFFIP</sequence>
<reference evidence="3 4" key="1">
    <citation type="submission" date="2019-02" db="EMBL/GenBank/DDBJ databases">
        <authorList>
            <person name="Lehtovirta-Morley E L."/>
        </authorList>
    </citation>
    <scope>NUCLEOTIDE SEQUENCE [LARGE SCALE GENOMIC DNA]</scope>
    <source>
        <strain evidence="3">NFRAN1</strain>
    </source>
</reference>
<evidence type="ECO:0000313" key="4">
    <source>
        <dbReference type="Proteomes" id="UP000294299"/>
    </source>
</evidence>
<feature type="compositionally biased region" description="Polar residues" evidence="1">
    <location>
        <begin position="85"/>
        <end position="114"/>
    </location>
</feature>
<dbReference type="AlphaFoldDB" id="A0A484I5P5"/>
<keyword evidence="4" id="KW-1185">Reference proteome</keyword>
<dbReference type="RefSeq" id="WP_134482990.1">
    <property type="nucleotide sequence ID" value="NZ_LR216287.1"/>
</dbReference>
<dbReference type="EMBL" id="LR216287">
    <property type="protein sequence ID" value="VFJ13008.1"/>
    <property type="molecule type" value="Genomic_DNA"/>
</dbReference>
<gene>
    <name evidence="3" type="ORF">NFRAN_0686</name>
</gene>
<evidence type="ECO:0000256" key="2">
    <source>
        <dbReference type="SAM" id="Phobius"/>
    </source>
</evidence>
<evidence type="ECO:0000313" key="3">
    <source>
        <dbReference type="EMBL" id="VFJ13008.1"/>
    </source>
</evidence>
<keyword evidence="2" id="KW-0472">Membrane</keyword>
<feature type="transmembrane region" description="Helical" evidence="2">
    <location>
        <begin position="21"/>
        <end position="43"/>
    </location>
</feature>